<dbReference type="EMBL" id="CM008963">
    <property type="protein sequence ID" value="PNW87392.1"/>
    <property type="molecule type" value="Genomic_DNA"/>
</dbReference>
<feature type="region of interest" description="Disordered" evidence="1">
    <location>
        <begin position="32"/>
        <end position="67"/>
    </location>
</feature>
<keyword evidence="3" id="KW-1185">Reference proteome</keyword>
<evidence type="ECO:0000313" key="3">
    <source>
        <dbReference type="Proteomes" id="UP000006906"/>
    </source>
</evidence>
<proteinExistence type="predicted"/>
<sequence length="287" mass="29744">MANLTTGSGAGIWVNAPARRACQILAPRLATPPGSLRGSGASTASAHAAAPAPRRQHPRRSQEPRARSVLVRTSEHWWEDEEEFDAITEIVIPKQLHLAVVATGAGTSQVDWVVVSEAAEAAVKSNAGGKFASGFTGQPSKAHADALWSRLGQDGAPFFKKCRVRDSLSTLEAADASAEQVSSAAEALWTELCGQTWRPELDYGVAGGDANPTDQLLLACNSLAAERLLAHAGLAADAAARAAGYVRVAVPGYNAAEAAAPLESWRQLGPHLADGASAKAGMASAAR</sequence>
<name>A0A2K3E3N2_CHLRE</name>
<evidence type="ECO:0000313" key="2">
    <source>
        <dbReference type="EMBL" id="PNW87392.1"/>
    </source>
</evidence>
<evidence type="ECO:0000256" key="1">
    <source>
        <dbReference type="SAM" id="MobiDB-lite"/>
    </source>
</evidence>
<dbReference type="InParanoid" id="A0A2K3E3N2"/>
<dbReference type="Gramene" id="PNW87392">
    <property type="protein sequence ID" value="PNW87392"/>
    <property type="gene ID" value="CHLRE_02g147500v5"/>
</dbReference>
<dbReference type="KEGG" id="cre:CHLRE_02g147500v5"/>
<organism evidence="2 3">
    <name type="scientific">Chlamydomonas reinhardtii</name>
    <name type="common">Chlamydomonas smithii</name>
    <dbReference type="NCBI Taxonomy" id="3055"/>
    <lineage>
        <taxon>Eukaryota</taxon>
        <taxon>Viridiplantae</taxon>
        <taxon>Chlorophyta</taxon>
        <taxon>core chlorophytes</taxon>
        <taxon>Chlorophyceae</taxon>
        <taxon>CS clade</taxon>
        <taxon>Chlamydomonadales</taxon>
        <taxon>Chlamydomonadaceae</taxon>
        <taxon>Chlamydomonas</taxon>
    </lineage>
</organism>
<dbReference type="ExpressionAtlas" id="A0A2K3E3N2">
    <property type="expression patterns" value="baseline"/>
</dbReference>
<protein>
    <submittedName>
        <fullName evidence="2">Uncharacterized protein</fullName>
    </submittedName>
</protein>
<dbReference type="PaxDb" id="3055-EDP02050"/>
<feature type="compositionally biased region" description="Low complexity" evidence="1">
    <location>
        <begin position="38"/>
        <end position="53"/>
    </location>
</feature>
<dbReference type="Proteomes" id="UP000006906">
    <property type="component" value="Chromosome 2"/>
</dbReference>
<accession>A0A2K3E3N2</accession>
<dbReference type="OrthoDB" id="542031at2759"/>
<reference evidence="2 3" key="1">
    <citation type="journal article" date="2007" name="Science">
        <title>The Chlamydomonas genome reveals the evolution of key animal and plant functions.</title>
        <authorList>
            <person name="Merchant S.S."/>
            <person name="Prochnik S.E."/>
            <person name="Vallon O."/>
            <person name="Harris E.H."/>
            <person name="Karpowicz S.J."/>
            <person name="Witman G.B."/>
            <person name="Terry A."/>
            <person name="Salamov A."/>
            <person name="Fritz-Laylin L.K."/>
            <person name="Marechal-Drouard L."/>
            <person name="Marshall W.F."/>
            <person name="Qu L.H."/>
            <person name="Nelson D.R."/>
            <person name="Sanderfoot A.A."/>
            <person name="Spalding M.H."/>
            <person name="Kapitonov V.V."/>
            <person name="Ren Q."/>
            <person name="Ferris P."/>
            <person name="Lindquist E."/>
            <person name="Shapiro H."/>
            <person name="Lucas S.M."/>
            <person name="Grimwood J."/>
            <person name="Schmutz J."/>
            <person name="Cardol P."/>
            <person name="Cerutti H."/>
            <person name="Chanfreau G."/>
            <person name="Chen C.L."/>
            <person name="Cognat V."/>
            <person name="Croft M.T."/>
            <person name="Dent R."/>
            <person name="Dutcher S."/>
            <person name="Fernandez E."/>
            <person name="Fukuzawa H."/>
            <person name="Gonzalez-Ballester D."/>
            <person name="Gonzalez-Halphen D."/>
            <person name="Hallmann A."/>
            <person name="Hanikenne M."/>
            <person name="Hippler M."/>
            <person name="Inwood W."/>
            <person name="Jabbari K."/>
            <person name="Kalanon M."/>
            <person name="Kuras R."/>
            <person name="Lefebvre P.A."/>
            <person name="Lemaire S.D."/>
            <person name="Lobanov A.V."/>
            <person name="Lohr M."/>
            <person name="Manuell A."/>
            <person name="Meier I."/>
            <person name="Mets L."/>
            <person name="Mittag M."/>
            <person name="Mittelmeier T."/>
            <person name="Moroney J.V."/>
            <person name="Moseley J."/>
            <person name="Napoli C."/>
            <person name="Nedelcu A.M."/>
            <person name="Niyogi K."/>
            <person name="Novoselov S.V."/>
            <person name="Paulsen I.T."/>
            <person name="Pazour G."/>
            <person name="Purton S."/>
            <person name="Ral J.P."/>
            <person name="Riano-Pachon D.M."/>
            <person name="Riekhof W."/>
            <person name="Rymarquis L."/>
            <person name="Schroda M."/>
            <person name="Stern D."/>
            <person name="Umen J."/>
            <person name="Willows R."/>
            <person name="Wilson N."/>
            <person name="Zimmer S.L."/>
            <person name="Allmer J."/>
            <person name="Balk J."/>
            <person name="Bisova K."/>
            <person name="Chen C.J."/>
            <person name="Elias M."/>
            <person name="Gendler K."/>
            <person name="Hauser C."/>
            <person name="Lamb M.R."/>
            <person name="Ledford H."/>
            <person name="Long J.C."/>
            <person name="Minagawa J."/>
            <person name="Page M.D."/>
            <person name="Pan J."/>
            <person name="Pootakham W."/>
            <person name="Roje S."/>
            <person name="Rose A."/>
            <person name="Stahlberg E."/>
            <person name="Terauchi A.M."/>
            <person name="Yang P."/>
            <person name="Ball S."/>
            <person name="Bowler C."/>
            <person name="Dieckmann C.L."/>
            <person name="Gladyshev V.N."/>
            <person name="Green P."/>
            <person name="Jorgensen R."/>
            <person name="Mayfield S."/>
            <person name="Mueller-Roeber B."/>
            <person name="Rajamani S."/>
            <person name="Sayre R.T."/>
            <person name="Brokstein P."/>
            <person name="Dubchak I."/>
            <person name="Goodstein D."/>
            <person name="Hornick L."/>
            <person name="Huang Y.W."/>
            <person name="Jhaveri J."/>
            <person name="Luo Y."/>
            <person name="Martinez D."/>
            <person name="Ngau W.C."/>
            <person name="Otillar B."/>
            <person name="Poliakov A."/>
            <person name="Porter A."/>
            <person name="Szajkowski L."/>
            <person name="Werner G."/>
            <person name="Zhou K."/>
            <person name="Grigoriev I.V."/>
            <person name="Rokhsar D.S."/>
            <person name="Grossman A.R."/>
        </authorList>
    </citation>
    <scope>NUCLEOTIDE SEQUENCE [LARGE SCALE GENOMIC DNA]</scope>
    <source>
        <strain evidence="3">CC-503</strain>
    </source>
</reference>
<dbReference type="AlphaFoldDB" id="A0A2K3E3N2"/>
<dbReference type="STRING" id="3055.A0A2K3E3N2"/>
<dbReference type="RefSeq" id="XP_042927693.1">
    <property type="nucleotide sequence ID" value="XM_043060338.1"/>
</dbReference>
<dbReference type="GeneID" id="5720538"/>
<gene>
    <name evidence="2" type="ORF">CHLRE_02g147500v5</name>
</gene>